<evidence type="ECO:0000313" key="2">
    <source>
        <dbReference type="Proteomes" id="UP000030108"/>
    </source>
</evidence>
<dbReference type="AlphaFoldDB" id="X8IX84"/>
<reference evidence="2" key="1">
    <citation type="journal article" date="2014" name="Genome Announc.">
        <title>Draft genome sequence of the plant-pathogenic soil fungus Rhizoctonia solani anastomosis group 3 strain Rhs1AP.</title>
        <authorList>
            <person name="Cubeta M.A."/>
            <person name="Thomas E."/>
            <person name="Dean R.A."/>
            <person name="Jabaji S."/>
            <person name="Neate S.M."/>
            <person name="Tavantzis S."/>
            <person name="Toda T."/>
            <person name="Vilgalys R."/>
            <person name="Bharathan N."/>
            <person name="Fedorova-Abrams N."/>
            <person name="Pakala S.B."/>
            <person name="Pakala S.M."/>
            <person name="Zafar N."/>
            <person name="Joardar V."/>
            <person name="Losada L."/>
            <person name="Nierman W.C."/>
        </authorList>
    </citation>
    <scope>NUCLEOTIDE SEQUENCE [LARGE SCALE GENOMIC DNA]</scope>
    <source>
        <strain evidence="2">AG-3</strain>
    </source>
</reference>
<dbReference type="EMBL" id="JATN01000322">
    <property type="protein sequence ID" value="EUC54738.1"/>
    <property type="molecule type" value="Genomic_DNA"/>
</dbReference>
<accession>X8IX84</accession>
<comment type="caution">
    <text evidence="1">The sequence shown here is derived from an EMBL/GenBank/DDBJ whole genome shotgun (WGS) entry which is preliminary data.</text>
</comment>
<organism evidence="1 2">
    <name type="scientific">Rhizoctonia solani AG-3 Rhs1AP</name>
    <dbReference type="NCBI Taxonomy" id="1086054"/>
    <lineage>
        <taxon>Eukaryota</taxon>
        <taxon>Fungi</taxon>
        <taxon>Dikarya</taxon>
        <taxon>Basidiomycota</taxon>
        <taxon>Agaricomycotina</taxon>
        <taxon>Agaricomycetes</taxon>
        <taxon>Cantharellales</taxon>
        <taxon>Ceratobasidiaceae</taxon>
        <taxon>Rhizoctonia</taxon>
    </lineage>
</organism>
<gene>
    <name evidence="1" type="ORF">RSOL_070430</name>
</gene>
<evidence type="ECO:0000313" key="1">
    <source>
        <dbReference type="EMBL" id="EUC54738.1"/>
    </source>
</evidence>
<feature type="non-terminal residue" evidence="1">
    <location>
        <position position="178"/>
    </location>
</feature>
<proteinExistence type="predicted"/>
<name>X8IX84_9AGAM</name>
<sequence>MSTPLVSMVITPPVDKALIDETEQTVTYYIKFDTWYTQRNANAYQIARNEYMTEMPDFTYTAALLEKDFEEPNKDVETKLELVNNAAIGLFEVLMHLWVRAGKENRSIDSLTLKDLGDAYNHMNTNERVLSNLQDGWKRLEVPIADASHYVEALKKFVEEFKLIAHFYLPAFADKSTM</sequence>
<protein>
    <submittedName>
        <fullName evidence="1">Uncharacterized protein</fullName>
    </submittedName>
</protein>
<dbReference type="Proteomes" id="UP000030108">
    <property type="component" value="Unassembled WGS sequence"/>
</dbReference>